<organism evidence="1 2">
    <name type="scientific">Rodentibacter caecimuris</name>
    <dbReference type="NCBI Taxonomy" id="1796644"/>
    <lineage>
        <taxon>Bacteria</taxon>
        <taxon>Pseudomonadati</taxon>
        <taxon>Pseudomonadota</taxon>
        <taxon>Gammaproteobacteria</taxon>
        <taxon>Pasteurellales</taxon>
        <taxon>Pasteurellaceae</taxon>
        <taxon>Rodentibacter</taxon>
    </lineage>
</organism>
<name>A0A1V3KPS2_9PAST</name>
<evidence type="ECO:0008006" key="3">
    <source>
        <dbReference type="Google" id="ProtNLM"/>
    </source>
</evidence>
<accession>A0A1V3KPS2</accession>
<sequence length="202" mass="22927">MEWELLQQSAQKLGITPTNDNLDGRLIYAETETLSPFIALLKPIESKCRIAEFDDVLACFENEPIHYNVERIALTEPIISLELLDENSVSIAQKITQNSTALSLLPLSFGYYQLLVSTKSQYDSIRLPVSLKNVSTVLKKINLYSAFSLCWLKFLYLNISSLSGILSEYPNWRKKLTQFLELMFNNESLKTCFAMLNAAGKV</sequence>
<gene>
    <name evidence="1" type="ORF">BKG96_03630</name>
</gene>
<dbReference type="Proteomes" id="UP000189114">
    <property type="component" value="Unassembled WGS sequence"/>
</dbReference>
<comment type="caution">
    <text evidence="1">The sequence shown here is derived from an EMBL/GenBank/DDBJ whole genome shotgun (WGS) entry which is preliminary data.</text>
</comment>
<protein>
    <recommendedName>
        <fullName evidence="3">4-alpha-glucanotransferase</fullName>
    </recommendedName>
</protein>
<dbReference type="AlphaFoldDB" id="A0A1V3KPS2"/>
<evidence type="ECO:0000313" key="2">
    <source>
        <dbReference type="Proteomes" id="UP000189114"/>
    </source>
</evidence>
<evidence type="ECO:0000313" key="1">
    <source>
        <dbReference type="EMBL" id="OOF79163.1"/>
    </source>
</evidence>
<dbReference type="EMBL" id="MLAE01000014">
    <property type="protein sequence ID" value="OOF79163.1"/>
    <property type="molecule type" value="Genomic_DNA"/>
</dbReference>
<proteinExistence type="predicted"/>
<dbReference type="RefSeq" id="WP_077586402.1">
    <property type="nucleotide sequence ID" value="NZ_MLAE01000014.1"/>
</dbReference>
<reference evidence="2" key="1">
    <citation type="submission" date="2016-10" db="EMBL/GenBank/DDBJ databases">
        <title>Rodentibacter gen. nov. and new species.</title>
        <authorList>
            <person name="Christensen H."/>
        </authorList>
    </citation>
    <scope>NUCLEOTIDE SEQUENCE [LARGE SCALE GENOMIC DNA]</scope>
    <source>
        <strain evidence="2">Ppn152</strain>
    </source>
</reference>